<evidence type="ECO:0000256" key="3">
    <source>
        <dbReference type="SAM" id="Phobius"/>
    </source>
</evidence>
<dbReference type="Pfam" id="PF00021">
    <property type="entry name" value="UPAR_LY6"/>
    <property type="match status" value="2"/>
</dbReference>
<feature type="domain" description="UPAR/Ly6" evidence="4">
    <location>
        <begin position="3"/>
        <end position="81"/>
    </location>
</feature>
<organism evidence="5 6">
    <name type="scientific">Xenopus laevis</name>
    <name type="common">African clawed frog</name>
    <dbReference type="NCBI Taxonomy" id="8355"/>
    <lineage>
        <taxon>Eukaryota</taxon>
        <taxon>Metazoa</taxon>
        <taxon>Chordata</taxon>
        <taxon>Craniata</taxon>
        <taxon>Vertebrata</taxon>
        <taxon>Euteleostomi</taxon>
        <taxon>Amphibia</taxon>
        <taxon>Batrachia</taxon>
        <taxon>Anura</taxon>
        <taxon>Pipoidea</taxon>
        <taxon>Pipidae</taxon>
        <taxon>Xenopodinae</taxon>
        <taxon>Xenopus</taxon>
        <taxon>Xenopus</taxon>
    </lineage>
</organism>
<proteinExistence type="predicted"/>
<dbReference type="PANTHER" id="PTHR20914:SF41">
    <property type="entry name" value="UROKINASE PLASMINOGEN ACTIVATOR SURFACE RECEPTOR-LIKE"/>
    <property type="match status" value="1"/>
</dbReference>
<evidence type="ECO:0000313" key="5">
    <source>
        <dbReference type="EMBL" id="OCT73272.1"/>
    </source>
</evidence>
<dbReference type="PANTHER" id="PTHR20914">
    <property type="entry name" value="LY6/PLAUR DOMAIN-CONTAINING PROTEIN 8"/>
    <property type="match status" value="1"/>
</dbReference>
<dbReference type="SUPFAM" id="SSF57302">
    <property type="entry name" value="Snake toxin-like"/>
    <property type="match status" value="2"/>
</dbReference>
<keyword evidence="2" id="KW-0964">Secreted</keyword>
<reference evidence="6" key="1">
    <citation type="journal article" date="2016" name="Nature">
        <title>Genome evolution in the allotetraploid frog Xenopus laevis.</title>
        <authorList>
            <person name="Session A.M."/>
            <person name="Uno Y."/>
            <person name="Kwon T."/>
            <person name="Chapman J.A."/>
            <person name="Toyoda A."/>
            <person name="Takahashi S."/>
            <person name="Fukui A."/>
            <person name="Hikosaka A."/>
            <person name="Suzuki A."/>
            <person name="Kondo M."/>
            <person name="van Heeringen S.J."/>
            <person name="Quigley I."/>
            <person name="Heinz S."/>
            <person name="Ogino H."/>
            <person name="Ochi H."/>
            <person name="Hellsten U."/>
            <person name="Lyons J.B."/>
            <person name="Simakov O."/>
            <person name="Putnam N."/>
            <person name="Stites J."/>
            <person name="Kuroki Y."/>
            <person name="Tanaka T."/>
            <person name="Michiue T."/>
            <person name="Watanabe M."/>
            <person name="Bogdanovic O."/>
            <person name="Lister R."/>
            <person name="Georgiou G."/>
            <person name="Paranjpe S.S."/>
            <person name="van Kruijsbergen I."/>
            <person name="Shu S."/>
            <person name="Carlson J."/>
            <person name="Kinoshita T."/>
            <person name="Ohta Y."/>
            <person name="Mawaribuchi S."/>
            <person name="Jenkins J."/>
            <person name="Grimwood J."/>
            <person name="Schmutz J."/>
            <person name="Mitros T."/>
            <person name="Mozaffari S.V."/>
            <person name="Suzuki Y."/>
            <person name="Haramoto Y."/>
            <person name="Yamamoto T.S."/>
            <person name="Takagi C."/>
            <person name="Heald R."/>
            <person name="Miller K."/>
            <person name="Haudenschild C."/>
            <person name="Kitzman J."/>
            <person name="Nakayama T."/>
            <person name="Izutsu Y."/>
            <person name="Robert J."/>
            <person name="Fortriede J."/>
            <person name="Burns K."/>
            <person name="Lotay V."/>
            <person name="Karimi K."/>
            <person name="Yasuoka Y."/>
            <person name="Dichmann D.S."/>
            <person name="Flajnik M.F."/>
            <person name="Houston D.W."/>
            <person name="Shendure J."/>
            <person name="DuPasquier L."/>
            <person name="Vize P.D."/>
            <person name="Zorn A.M."/>
            <person name="Ito M."/>
            <person name="Marcotte E.M."/>
            <person name="Wallingford J.B."/>
            <person name="Ito Y."/>
            <person name="Asashima M."/>
            <person name="Ueno N."/>
            <person name="Matsuda Y."/>
            <person name="Veenstra G.J."/>
            <person name="Fujiyama A."/>
            <person name="Harland R.M."/>
            <person name="Taira M."/>
            <person name="Rokhsar D.S."/>
        </authorList>
    </citation>
    <scope>NUCLEOTIDE SEQUENCE [LARGE SCALE GENOMIC DNA]</scope>
    <source>
        <strain evidence="6">J</strain>
    </source>
</reference>
<comment type="subcellular location">
    <subcellularLocation>
        <location evidence="1">Secreted</location>
    </subcellularLocation>
</comment>
<dbReference type="CDD" id="cd23572">
    <property type="entry name" value="TFP_LU_ECD_PINLYP_rpt2"/>
    <property type="match status" value="1"/>
</dbReference>
<evidence type="ECO:0000256" key="2">
    <source>
        <dbReference type="ARBA" id="ARBA00022525"/>
    </source>
</evidence>
<name>A0A974CI00_XENLA</name>
<dbReference type="Proteomes" id="UP000694892">
    <property type="component" value="Chromosome 7L"/>
</dbReference>
<dbReference type="InterPro" id="IPR050918">
    <property type="entry name" value="CNF-like_PLA2_Inhibitor"/>
</dbReference>
<gene>
    <name evidence="5" type="ORF">XELAEV_18036252mg</name>
</gene>
<protein>
    <recommendedName>
        <fullName evidence="4">UPAR/Ly6 domain-containing protein</fullName>
    </recommendedName>
</protein>
<evidence type="ECO:0000256" key="1">
    <source>
        <dbReference type="ARBA" id="ARBA00004613"/>
    </source>
</evidence>
<feature type="transmembrane region" description="Helical" evidence="3">
    <location>
        <begin position="187"/>
        <end position="204"/>
    </location>
</feature>
<sequence length="205" mass="23040">MLCPVCHSYTDKCEYHPVHCQGEETVCLTEKIWAISGKEKEFELIRRCGRAAECNRIGTYSSDIKTFAINTTCCNSSMCVSPIPTFPSQATAENGLTCPTCYAENAQRCLVDIPLKCVGNENRCIHNIKQELYENRLQIQSFYGCTTDSICRLGSSRKRFLYLTNETFKTETMDMTCSSSVSLNVPFLSYLVFILVGLGTIKLIL</sequence>
<dbReference type="OMA" id="TTDSICQ"/>
<dbReference type="InterPro" id="IPR016054">
    <property type="entry name" value="LY6_UPA_recep-like"/>
</dbReference>
<keyword evidence="3" id="KW-1133">Transmembrane helix</keyword>
<dbReference type="CDD" id="cd00117">
    <property type="entry name" value="TFP"/>
    <property type="match status" value="1"/>
</dbReference>
<evidence type="ECO:0000313" key="6">
    <source>
        <dbReference type="Proteomes" id="UP000694892"/>
    </source>
</evidence>
<accession>A0A974CI00</accession>
<dbReference type="GO" id="GO:0005576">
    <property type="term" value="C:extracellular region"/>
    <property type="evidence" value="ECO:0007669"/>
    <property type="project" value="UniProtKB-SubCell"/>
</dbReference>
<dbReference type="Gene3D" id="2.10.60.10">
    <property type="entry name" value="CD59"/>
    <property type="match status" value="2"/>
</dbReference>
<keyword evidence="3" id="KW-0812">Transmembrane</keyword>
<dbReference type="InterPro" id="IPR045860">
    <property type="entry name" value="Snake_toxin-like_sf"/>
</dbReference>
<feature type="domain" description="UPAR/Ly6" evidence="4">
    <location>
        <begin position="94"/>
        <end position="161"/>
    </location>
</feature>
<dbReference type="EMBL" id="CM004478">
    <property type="protein sequence ID" value="OCT73272.1"/>
    <property type="molecule type" value="Genomic_DNA"/>
</dbReference>
<dbReference type="AlphaFoldDB" id="A0A974CI00"/>
<keyword evidence="3" id="KW-0472">Membrane</keyword>
<evidence type="ECO:0000259" key="4">
    <source>
        <dbReference type="Pfam" id="PF00021"/>
    </source>
</evidence>